<accession>A0A674B438</accession>
<dbReference type="EC" id="2.7.1.67" evidence="2"/>
<dbReference type="PROSITE" id="PS00915">
    <property type="entry name" value="PI3_4_KINASE_1"/>
    <property type="match status" value="1"/>
</dbReference>
<evidence type="ECO:0000256" key="2">
    <source>
        <dbReference type="ARBA" id="ARBA00012169"/>
    </source>
</evidence>
<organism evidence="8 9">
    <name type="scientific">Salmo trutta</name>
    <name type="common">Brown trout</name>
    <dbReference type="NCBI Taxonomy" id="8032"/>
    <lineage>
        <taxon>Eukaryota</taxon>
        <taxon>Metazoa</taxon>
        <taxon>Chordata</taxon>
        <taxon>Craniata</taxon>
        <taxon>Vertebrata</taxon>
        <taxon>Euteleostomi</taxon>
        <taxon>Actinopterygii</taxon>
        <taxon>Neopterygii</taxon>
        <taxon>Teleostei</taxon>
        <taxon>Protacanthopterygii</taxon>
        <taxon>Salmoniformes</taxon>
        <taxon>Salmonidae</taxon>
        <taxon>Salmoninae</taxon>
        <taxon>Salmo</taxon>
    </lineage>
</organism>
<feature type="domain" description="PIK helical" evidence="7">
    <location>
        <begin position="1444"/>
        <end position="1629"/>
    </location>
</feature>
<evidence type="ECO:0000259" key="7">
    <source>
        <dbReference type="PROSITE" id="PS51545"/>
    </source>
</evidence>
<evidence type="ECO:0000313" key="8">
    <source>
        <dbReference type="Ensembl" id="ENSSTUP00000065792.1"/>
    </source>
</evidence>
<evidence type="ECO:0000256" key="3">
    <source>
        <dbReference type="ARBA" id="ARBA00022679"/>
    </source>
</evidence>
<feature type="region of interest" description="Disordered" evidence="5">
    <location>
        <begin position="1397"/>
        <end position="1443"/>
    </location>
</feature>
<feature type="domain" description="PI3K/PI4K catalytic" evidence="6">
    <location>
        <begin position="1719"/>
        <end position="1996"/>
    </location>
</feature>
<feature type="compositionally biased region" description="Polar residues" evidence="5">
    <location>
        <begin position="1418"/>
        <end position="1435"/>
    </location>
</feature>
<keyword evidence="3" id="KW-0808">Transferase</keyword>
<dbReference type="GO" id="GO:0046854">
    <property type="term" value="P:phosphatidylinositol phosphate biosynthetic process"/>
    <property type="evidence" value="ECO:0007669"/>
    <property type="project" value="InterPro"/>
</dbReference>
<evidence type="ECO:0000256" key="4">
    <source>
        <dbReference type="ARBA" id="ARBA00022777"/>
    </source>
</evidence>
<dbReference type="FunFam" id="1.10.1070.11:FF:000005">
    <property type="entry name" value="Phosphatidylinositol 4-kinase, catalytic, alpha"/>
    <property type="match status" value="1"/>
</dbReference>
<sequence length="1996" mass="224716">MSAKTTGTRGFYFNTVLSLARSLAAHRPAPIDKVQKLQCMCPVDFRGVFQLDERRRDAVIALGIFLVESDLQHKDTIIPYLLGLLKGLPRVQWIEESSGSKGLEILPVAENFCFCLGTLLSDVAQRDNTLRGQVLEAIMDIMQVLLDICLDPESHDKEYLCRYTVPCLLGVARAFGRYSNTEEPLLSKLFPRAGAPLLSGAEEADPSRRRSFNDFRSIMPASLLTVCQGDTIRRKGSSVSSISQQASPERAGLTLSCPADPSAQYFEGSYLPDGSAVDPAYYFSTISSSFSVSPLFTGNAQGEFDVPLDILRQLLNMVSTCELLDLNPGMHLHYRTFSDPLYVTIFKMLRDTLYNLKDLQTGYVKEVHDFVLEQFSSSQSELQRILHDVEYLHSELSPLKLRCQANAACVDLMVWAVTEEQGAENLCTKLSEKLQSKTSSKVIIAHMPLLVCCLQGLGRLCERFPVVAHSVTMSLRDFLVVPSPVLVKLYKYHSQYTTGTGEVKIHVTNEHSQSTFSAHANKKSQPSMYEQLRDISIDNICSCLKAGLTMDSVIVEAFLASLSNRLYISQENDKEAHLIPDHTIRALGHIAVALRDTPRVMEPILQILQQKFCQPPSQLDVLIIDQLGCMVITGNQYIYQEVWNLFQQISVKASSMVYSTKDYKDHGYRHCSLAVINALANIAANLAAEQMVDELLVNLLELFVQLGLEGKRASERASDKGPALKASSSAGNLGVLIPVIAVLTKRLPPIKEAKPRLQKLFRDFWLYSVVMGFAVEGSGLWPEEWYEGVCEIATKSPLLTFPSGEPLRSELQYNSALKNDTVTAAELNDLRSTIINLLDPPPEVSALINKLDFAMSTYLLSVYRLEYMRMLRALDSDRFQVMFRYFEDRAIQKDKSGMMQCVIAVGDKVFEVFLQMMAEKPKTKAHEEELERHAQFLLVNFNHIHKRIRRVADKYLSGLAETFPHLLWSGRVLKTMLDILQTLSLSLGADIHKDQPYYDIPDTPYRITVPDTYEARESIVKDFAARCGEILKEAMKWAPSVTKSHLQEYLNKHQNWVSGLSQHTGLAMATESILHFAGYNRQSTTLGITQLTERPACVKKDYSNFMASLNLRNRYAGEVAGMIHFIEAVRSQSDLSTLMVRQMTEALDTQNPEAFTENMFKLAALLISTKECDPQLLHHLCWSPLKMFTEHGMETAIACWEWLLAARTGVEVPFMREMAGAWQMTVELKMGLFSDAQVEADPLAASEESQPVPCPPDVTPHCIWIEFLVQRFEIAKYSSEDQVEIFGSLLQRSLSLNVGGAKSSLNRHVAAIGPRFRLLTLGLALLHSDVVTNTTIRNVLREKIYSTAFDYFSAPPKFPTQGDKRLREDISFMIRFYASILSDKKYLAACQLVPPDNQDPTMSHDSSSRSQQSGQSGWINTYPLSSGMSTASKKSGMSKKSNRGTQLHKYYMKRRTLLLALLASEIERLTTWYNPLCTQELAIATEQSVETSIANWRSKYISLSEKQWKDNVNLAWSIAPYLAMQLPARFKNDAIVAEVTRLVRLDPGAVSDVPEAVKDAILFYIPQIVQALRYDKMGYVREYILWAAQKSQLLAHQFIWNMKTNIYLDEEAHHKDPDIGDLLEEMVEEIIGAQSGAAKDFFQREFDFFDKITNVSAIIKPTPKGDERKRACLKALSDIKVQPGCYLPSNPEAIVLDIDYKSGTPMQSAAKAPYLAKFKVKRCGVSELEKEGLRCQSDSQDGEDSEDVARRIVWQAAIFKVGDDCRQDMLALQIIGLFKNIFQLVGLDLFVFPYRVVATAPGCGVIECIPDCKSRDQLGRQTDFGMYDYFRNQYGDESTLAFQKARYNFIRSMAAYSLLLFLLQIKDRHNGNIMLDSKGHLIHIDFGFMFESSPGGNLGWEPDIKLTDEMVMIMGGKMEATPFKWFMEMCVRGYLAVRPYMDAVVSLVTLMLDTGLPCFRGQTIKLLKSRFNPSMSEKEAAAYIIKVIQSCFLSSR</sequence>
<gene>
    <name evidence="8" type="primary">LOC115159274</name>
</gene>
<dbReference type="SMART" id="SM00146">
    <property type="entry name" value="PI3Kc"/>
    <property type="match status" value="1"/>
</dbReference>
<dbReference type="CDD" id="cd05167">
    <property type="entry name" value="PI4Kc_III_alpha"/>
    <property type="match status" value="1"/>
</dbReference>
<dbReference type="GeneTree" id="ENSGT00550000074798"/>
<dbReference type="InterPro" id="IPR011009">
    <property type="entry name" value="Kinase-like_dom_sf"/>
</dbReference>
<dbReference type="GO" id="GO:0005737">
    <property type="term" value="C:cytoplasm"/>
    <property type="evidence" value="ECO:0007669"/>
    <property type="project" value="TreeGrafter"/>
</dbReference>
<dbReference type="InterPro" id="IPR018936">
    <property type="entry name" value="PI3/4_kinase_CS"/>
</dbReference>
<dbReference type="InterPro" id="IPR036940">
    <property type="entry name" value="PI3/4_kinase_cat_sf"/>
</dbReference>
<dbReference type="InterPro" id="IPR001263">
    <property type="entry name" value="PI3K_accessory_dom"/>
</dbReference>
<keyword evidence="9" id="KW-1185">Reference proteome</keyword>
<comment type="similarity">
    <text evidence="1">Belongs to the PI3/PI4-kinase family. Type III PI4K subfamily.</text>
</comment>
<dbReference type="GO" id="GO:0004430">
    <property type="term" value="F:1-phosphatidylinositol 4-kinase activity"/>
    <property type="evidence" value="ECO:0007669"/>
    <property type="project" value="UniProtKB-EC"/>
</dbReference>
<dbReference type="PROSITE" id="PS51545">
    <property type="entry name" value="PIK_HELICAL"/>
    <property type="match status" value="1"/>
</dbReference>
<dbReference type="Gene3D" id="1.10.1070.11">
    <property type="entry name" value="Phosphatidylinositol 3-/4-kinase, catalytic domain"/>
    <property type="match status" value="1"/>
</dbReference>
<reference evidence="8" key="2">
    <citation type="submission" date="2025-09" db="UniProtKB">
        <authorList>
            <consortium name="Ensembl"/>
        </authorList>
    </citation>
    <scope>IDENTIFICATION</scope>
</reference>
<dbReference type="InterPro" id="IPR016024">
    <property type="entry name" value="ARM-type_fold"/>
</dbReference>
<feature type="compositionally biased region" description="Low complexity" evidence="5">
    <location>
        <begin position="1408"/>
        <end position="1417"/>
    </location>
</feature>
<dbReference type="Pfam" id="PF00613">
    <property type="entry name" value="PI3Ka"/>
    <property type="match status" value="1"/>
</dbReference>
<dbReference type="InterPro" id="IPR045495">
    <property type="entry name" value="PI4K_N"/>
</dbReference>
<dbReference type="PROSITE" id="PS00916">
    <property type="entry name" value="PI3_4_KINASE_2"/>
    <property type="match status" value="1"/>
</dbReference>
<dbReference type="Proteomes" id="UP000472277">
    <property type="component" value="Chromosome 23"/>
</dbReference>
<dbReference type="InterPro" id="IPR042236">
    <property type="entry name" value="PI3K_accessory_sf"/>
</dbReference>
<dbReference type="SUPFAM" id="SSF48371">
    <property type="entry name" value="ARM repeat"/>
    <property type="match status" value="2"/>
</dbReference>
<proteinExistence type="inferred from homology"/>
<dbReference type="PANTHER" id="PTHR10048:SF15">
    <property type="entry name" value="PHOSPHATIDYLINOSITOL 4-KINASE ALPHA"/>
    <property type="match status" value="1"/>
</dbReference>
<dbReference type="PROSITE" id="PS50290">
    <property type="entry name" value="PI3_4_KINASE_3"/>
    <property type="match status" value="1"/>
</dbReference>
<dbReference type="GO" id="GO:0048015">
    <property type="term" value="P:phosphatidylinositol-mediated signaling"/>
    <property type="evidence" value="ECO:0007669"/>
    <property type="project" value="TreeGrafter"/>
</dbReference>
<dbReference type="InterPro" id="IPR015433">
    <property type="entry name" value="PI3/4_kinase"/>
</dbReference>
<dbReference type="Gene3D" id="3.30.1010.10">
    <property type="entry name" value="Phosphatidylinositol 3-kinase Catalytic Subunit, Chain A, domain 4"/>
    <property type="match status" value="1"/>
</dbReference>
<keyword evidence="4" id="KW-0418">Kinase</keyword>
<evidence type="ECO:0000313" key="9">
    <source>
        <dbReference type="Proteomes" id="UP000472277"/>
    </source>
</evidence>
<dbReference type="SUPFAM" id="SSF56112">
    <property type="entry name" value="Protein kinase-like (PK-like)"/>
    <property type="match status" value="1"/>
</dbReference>
<dbReference type="FunFam" id="3.30.1010.10:FF:000009">
    <property type="entry name" value="Phosphatidylinositol 4-kinase, catalytic, alpha"/>
    <property type="match status" value="1"/>
</dbReference>
<name>A0A674B438_SALTR</name>
<evidence type="ECO:0000256" key="5">
    <source>
        <dbReference type="SAM" id="MobiDB-lite"/>
    </source>
</evidence>
<dbReference type="GO" id="GO:0005886">
    <property type="term" value="C:plasma membrane"/>
    <property type="evidence" value="ECO:0007669"/>
    <property type="project" value="TreeGrafter"/>
</dbReference>
<dbReference type="PANTHER" id="PTHR10048">
    <property type="entry name" value="PHOSPHATIDYLINOSITOL KINASE"/>
    <property type="match status" value="1"/>
</dbReference>
<reference evidence="8" key="1">
    <citation type="submission" date="2025-08" db="UniProtKB">
        <authorList>
            <consortium name="Ensembl"/>
        </authorList>
    </citation>
    <scope>IDENTIFICATION</scope>
</reference>
<dbReference type="Gene3D" id="1.25.40.70">
    <property type="entry name" value="Phosphatidylinositol 3-kinase, accessory domain (PIK)"/>
    <property type="match status" value="1"/>
</dbReference>
<evidence type="ECO:0000259" key="6">
    <source>
        <dbReference type="PROSITE" id="PS50290"/>
    </source>
</evidence>
<dbReference type="Ensembl" id="ENSSTUT00000069743.1">
    <property type="protein sequence ID" value="ENSSTUP00000065792.1"/>
    <property type="gene ID" value="ENSSTUG00000027067.1"/>
</dbReference>
<dbReference type="SMART" id="SM00145">
    <property type="entry name" value="PI3Ka"/>
    <property type="match status" value="1"/>
</dbReference>
<protein>
    <recommendedName>
        <fullName evidence="2">1-phosphatidylinositol 4-kinase</fullName>
        <ecNumber evidence="2">2.7.1.67</ecNumber>
    </recommendedName>
</protein>
<dbReference type="InterPro" id="IPR000403">
    <property type="entry name" value="PI3/4_kinase_cat_dom"/>
</dbReference>
<dbReference type="Pfam" id="PF19274">
    <property type="entry name" value="PI4K_N"/>
    <property type="match status" value="2"/>
</dbReference>
<dbReference type="Pfam" id="PF00454">
    <property type="entry name" value="PI3_PI4_kinase"/>
    <property type="match status" value="1"/>
</dbReference>
<evidence type="ECO:0000256" key="1">
    <source>
        <dbReference type="ARBA" id="ARBA00006209"/>
    </source>
</evidence>